<name>A0ABS6ZJH2_9GAMM</name>
<dbReference type="Proteomes" id="UP000769617">
    <property type="component" value="Unassembled WGS sequence"/>
</dbReference>
<protein>
    <submittedName>
        <fullName evidence="1">Uncharacterized protein</fullName>
    </submittedName>
</protein>
<organism evidence="1 2">
    <name type="scientific">Billgrantia antri</name>
    <dbReference type="NCBI Taxonomy" id="2846777"/>
    <lineage>
        <taxon>Bacteria</taxon>
        <taxon>Pseudomonadati</taxon>
        <taxon>Pseudomonadota</taxon>
        <taxon>Gammaproteobacteria</taxon>
        <taxon>Oceanospirillales</taxon>
        <taxon>Halomonadaceae</taxon>
        <taxon>Billgrantia</taxon>
    </lineage>
</organism>
<sequence>MSQCIWTCASLESNELHHIEADNWMAALEQAPEPCFIVLHIPMNEPKKRFMACVAEGEAFPVPGGYCSDTAEKAAAALREYYQQIRDRQRRHGGATCTS</sequence>
<dbReference type="RefSeq" id="WP_219790700.1">
    <property type="nucleotide sequence ID" value="NZ_JAHYCA010000001.1"/>
</dbReference>
<evidence type="ECO:0000313" key="1">
    <source>
        <dbReference type="EMBL" id="MBW6390213.1"/>
    </source>
</evidence>
<dbReference type="EMBL" id="JAHYCA010000001">
    <property type="protein sequence ID" value="MBW6390213.1"/>
    <property type="molecule type" value="Genomic_DNA"/>
</dbReference>
<gene>
    <name evidence="1" type="ORF">KPL81_03410</name>
</gene>
<comment type="caution">
    <text evidence="1">The sequence shown here is derived from an EMBL/GenBank/DDBJ whole genome shotgun (WGS) entry which is preliminary data.</text>
</comment>
<evidence type="ECO:0000313" key="2">
    <source>
        <dbReference type="Proteomes" id="UP000769617"/>
    </source>
</evidence>
<reference evidence="1 2" key="1">
    <citation type="submission" date="2021-07" db="EMBL/GenBank/DDBJ databases">
        <authorList>
            <person name="So Y."/>
        </authorList>
    </citation>
    <scope>NUCLEOTIDE SEQUENCE [LARGE SCALE GENOMIC DNA]</scope>
    <source>
        <strain evidence="1 2">Y3S6</strain>
    </source>
</reference>
<keyword evidence="2" id="KW-1185">Reference proteome</keyword>
<proteinExistence type="predicted"/>
<accession>A0ABS6ZJH2</accession>